<keyword evidence="4" id="KW-0130">Cell adhesion</keyword>
<dbReference type="EMBL" id="AFYH01233584">
    <property type="status" value="NOT_ANNOTATED_CDS"/>
    <property type="molecule type" value="Genomic_DNA"/>
</dbReference>
<comment type="subcellular location">
    <subcellularLocation>
        <location evidence="1">Membrane</location>
        <topology evidence="1">Single-pass type I membrane protein</topology>
    </subcellularLocation>
</comment>
<dbReference type="InterPro" id="IPR036179">
    <property type="entry name" value="Ig-like_dom_sf"/>
</dbReference>
<dbReference type="GO" id="GO:0005886">
    <property type="term" value="C:plasma membrane"/>
    <property type="evidence" value="ECO:0007669"/>
    <property type="project" value="TreeGrafter"/>
</dbReference>
<dbReference type="Proteomes" id="UP000008672">
    <property type="component" value="Unassembled WGS sequence"/>
</dbReference>
<keyword evidence="5 10" id="KW-1133">Transmembrane helix</keyword>
<dbReference type="PROSITE" id="PS50835">
    <property type="entry name" value="IG_LIKE"/>
    <property type="match status" value="2"/>
</dbReference>
<dbReference type="Ensembl" id="ENSLACT00000005661.1">
    <property type="protein sequence ID" value="ENSLACP00000005612.1"/>
    <property type="gene ID" value="ENSLACG00000004989.1"/>
</dbReference>
<dbReference type="FunFam" id="2.60.40.10:FF:000032">
    <property type="entry name" value="palladin isoform X1"/>
    <property type="match status" value="2"/>
</dbReference>
<dbReference type="InterPro" id="IPR013162">
    <property type="entry name" value="CD80_C2-set"/>
</dbReference>
<dbReference type="EMBL" id="AFYH01233586">
    <property type="status" value="NOT_ANNOTATED_CDS"/>
    <property type="molecule type" value="Genomic_DNA"/>
</dbReference>
<dbReference type="PANTHER" id="PTHR12035:SF107">
    <property type="entry name" value="MYELIN-ASSOCIATED GLYCOPROTEIN"/>
    <property type="match status" value="1"/>
</dbReference>
<dbReference type="EMBL" id="AFYH01233588">
    <property type="status" value="NOT_ANNOTATED_CDS"/>
    <property type="molecule type" value="Genomic_DNA"/>
</dbReference>
<dbReference type="InterPro" id="IPR003599">
    <property type="entry name" value="Ig_sub"/>
</dbReference>
<reference evidence="12" key="3">
    <citation type="submission" date="2025-09" db="UniProtKB">
        <authorList>
            <consortium name="Ensembl"/>
        </authorList>
    </citation>
    <scope>IDENTIFICATION</scope>
</reference>
<dbReference type="STRING" id="7897.ENSLACP00000005612"/>
<dbReference type="FunCoup" id="H3A7J1">
    <property type="interactions" value="192"/>
</dbReference>
<dbReference type="EMBL" id="AFYH01233583">
    <property type="status" value="NOT_ANNOTATED_CDS"/>
    <property type="molecule type" value="Genomic_DNA"/>
</dbReference>
<comment type="similarity">
    <text evidence="9">Belongs to the immunoglobulin superfamily. SIGLEC (sialic acid binding Ig-like lectin) family.</text>
</comment>
<dbReference type="SMART" id="SM00408">
    <property type="entry name" value="IGc2"/>
    <property type="match status" value="2"/>
</dbReference>
<dbReference type="GO" id="GO:0030246">
    <property type="term" value="F:carbohydrate binding"/>
    <property type="evidence" value="ECO:0007669"/>
    <property type="project" value="UniProtKB-KW"/>
</dbReference>
<evidence type="ECO:0000256" key="6">
    <source>
        <dbReference type="ARBA" id="ARBA00023136"/>
    </source>
</evidence>
<keyword evidence="3" id="KW-0430">Lectin</keyword>
<sequence length="633" mass="71247">MLPFLTRVEYFKRSCAGTLCGPWSAWMPDKIYALRNTCVAIPCLFNYPDDVRVYSGVHGIWYFNSPYPNTYPPVVFKSRTRIVHESFKGRTELIGDLNQKNCSLQINQLSPELQGKYYFRVDMGRPNIYTYTEHAELLIIDSPMVEPLDEIVTNTQAEVKCSVPDNCPELKPVVSWYNTKELENTSIYSSVQSHEGAWMLFSVISFLPTYEHNGKNLGCKVQFPNTAMEYKSLLSLDIKYGPRVLKVNDSIEATEGSPVTLHCVVDSNPVSQIRWLMDDAVLKEVEFANSLTLDLENLNDTDDGTYTCIAENKYGVMNASLYLSVKYPPRKPAVNSSLTVSEGESILLYCTANGNPSPILTWMMDGKVKSNSVYKKELTLEIPEVTHEGDGEYWCVAENEFGRINSSLTLTVEYRPIIMPESKCSQTRDGIQCVCVVKANPEPSIQFVLPDQNITTNDTDSETERQFVSSHRDGHTVTSILELRGEHDGEINVLCSARNMYGDKMEKLLLQQQGALLWAIIIGAIGGVLLVTFCIATICCISQRNQKKNLAQSSSFSQSENPPVIYSSVHEDLGKLQKKEGEKRLIQGQILLDKKGTTELDMDYANLDFSKLSVKDGNVHTEEETEYAEIRVK</sequence>
<evidence type="ECO:0000256" key="2">
    <source>
        <dbReference type="ARBA" id="ARBA00022692"/>
    </source>
</evidence>
<dbReference type="eggNOG" id="KOG4475">
    <property type="taxonomic scope" value="Eukaryota"/>
</dbReference>
<keyword evidence="8" id="KW-0393">Immunoglobulin domain</keyword>
<dbReference type="Gene3D" id="2.60.40.10">
    <property type="entry name" value="Immunoglobulins"/>
    <property type="match status" value="5"/>
</dbReference>
<dbReference type="HOGENOM" id="CLU_020480_1_0_1"/>
<dbReference type="GO" id="GO:0033691">
    <property type="term" value="F:sialic acid binding"/>
    <property type="evidence" value="ECO:0007669"/>
    <property type="project" value="TreeGrafter"/>
</dbReference>
<dbReference type="Pfam" id="PF07679">
    <property type="entry name" value="I-set"/>
    <property type="match status" value="2"/>
</dbReference>
<dbReference type="SMART" id="SM00409">
    <property type="entry name" value="IG"/>
    <property type="match status" value="3"/>
</dbReference>
<dbReference type="GO" id="GO:0007155">
    <property type="term" value="P:cell adhesion"/>
    <property type="evidence" value="ECO:0007669"/>
    <property type="project" value="UniProtKB-KW"/>
</dbReference>
<proteinExistence type="inferred from homology"/>
<reference evidence="13" key="1">
    <citation type="submission" date="2011-08" db="EMBL/GenBank/DDBJ databases">
        <title>The draft genome of Latimeria chalumnae.</title>
        <authorList>
            <person name="Di Palma F."/>
            <person name="Alfoldi J."/>
            <person name="Johnson J."/>
            <person name="Berlin A."/>
            <person name="Gnerre S."/>
            <person name="Jaffe D."/>
            <person name="MacCallum I."/>
            <person name="Young S."/>
            <person name="Walker B.J."/>
            <person name="Lander E."/>
            <person name="Lindblad-Toh K."/>
        </authorList>
    </citation>
    <scope>NUCLEOTIDE SEQUENCE [LARGE SCALE GENOMIC DNA]</scope>
    <source>
        <strain evidence="13">Wild caught</strain>
    </source>
</reference>
<evidence type="ECO:0000256" key="1">
    <source>
        <dbReference type="ARBA" id="ARBA00004479"/>
    </source>
</evidence>
<dbReference type="SUPFAM" id="SSF48726">
    <property type="entry name" value="Immunoglobulin"/>
    <property type="match status" value="4"/>
</dbReference>
<reference evidence="12" key="2">
    <citation type="submission" date="2025-08" db="UniProtKB">
        <authorList>
            <consortium name="Ensembl"/>
        </authorList>
    </citation>
    <scope>IDENTIFICATION</scope>
</reference>
<dbReference type="EMBL" id="AFYH01233582">
    <property type="status" value="NOT_ANNOTATED_CDS"/>
    <property type="molecule type" value="Genomic_DNA"/>
</dbReference>
<dbReference type="EMBL" id="AFYH01233581">
    <property type="status" value="NOT_ANNOTATED_CDS"/>
    <property type="molecule type" value="Genomic_DNA"/>
</dbReference>
<evidence type="ECO:0000256" key="9">
    <source>
        <dbReference type="ARBA" id="ARBA00038361"/>
    </source>
</evidence>
<feature type="transmembrane region" description="Helical" evidence="10">
    <location>
        <begin position="515"/>
        <end position="541"/>
    </location>
</feature>
<dbReference type="EMBL" id="AFYH01233585">
    <property type="status" value="NOT_ANNOTATED_CDS"/>
    <property type="molecule type" value="Genomic_DNA"/>
</dbReference>
<evidence type="ECO:0000259" key="11">
    <source>
        <dbReference type="PROSITE" id="PS50835"/>
    </source>
</evidence>
<evidence type="ECO:0000256" key="4">
    <source>
        <dbReference type="ARBA" id="ARBA00022889"/>
    </source>
</evidence>
<keyword evidence="7" id="KW-1015">Disulfide bond</keyword>
<evidence type="ECO:0000256" key="8">
    <source>
        <dbReference type="ARBA" id="ARBA00023319"/>
    </source>
</evidence>
<evidence type="ECO:0000313" key="12">
    <source>
        <dbReference type="Ensembl" id="ENSLACP00000005612.1"/>
    </source>
</evidence>
<dbReference type="InterPro" id="IPR013098">
    <property type="entry name" value="Ig_I-set"/>
</dbReference>
<evidence type="ECO:0000256" key="3">
    <source>
        <dbReference type="ARBA" id="ARBA00022734"/>
    </source>
</evidence>
<dbReference type="InParanoid" id="H3A7J1"/>
<evidence type="ECO:0000256" key="5">
    <source>
        <dbReference type="ARBA" id="ARBA00022989"/>
    </source>
</evidence>
<dbReference type="CDD" id="cd05712">
    <property type="entry name" value="IgV_CD33"/>
    <property type="match status" value="1"/>
</dbReference>
<dbReference type="PANTHER" id="PTHR12035">
    <property type="entry name" value="SIALIC ACID BINDING IMMUNOGLOBULIN-LIKE LECTIN"/>
    <property type="match status" value="1"/>
</dbReference>
<dbReference type="GeneTree" id="ENSGT01150000286924"/>
<dbReference type="EMBL" id="AFYH01233587">
    <property type="status" value="NOT_ANNOTATED_CDS"/>
    <property type="molecule type" value="Genomic_DNA"/>
</dbReference>
<dbReference type="InterPro" id="IPR003598">
    <property type="entry name" value="Ig_sub2"/>
</dbReference>
<evidence type="ECO:0000256" key="7">
    <source>
        <dbReference type="ARBA" id="ARBA00023157"/>
    </source>
</evidence>
<dbReference type="AlphaFoldDB" id="H3A7J1"/>
<dbReference type="GO" id="GO:0042802">
    <property type="term" value="F:identical protein binding"/>
    <property type="evidence" value="ECO:0007669"/>
    <property type="project" value="Ensembl"/>
</dbReference>
<keyword evidence="13" id="KW-1185">Reference proteome</keyword>
<organism evidence="12 13">
    <name type="scientific">Latimeria chalumnae</name>
    <name type="common">Coelacanth</name>
    <dbReference type="NCBI Taxonomy" id="7897"/>
    <lineage>
        <taxon>Eukaryota</taxon>
        <taxon>Metazoa</taxon>
        <taxon>Chordata</taxon>
        <taxon>Craniata</taxon>
        <taxon>Vertebrata</taxon>
        <taxon>Euteleostomi</taxon>
        <taxon>Coelacanthiformes</taxon>
        <taxon>Coelacanthidae</taxon>
        <taxon>Latimeria</taxon>
    </lineage>
</organism>
<accession>H3A7J1</accession>
<feature type="domain" description="Ig-like" evidence="11">
    <location>
        <begin position="242"/>
        <end position="324"/>
    </location>
</feature>
<evidence type="ECO:0000256" key="10">
    <source>
        <dbReference type="SAM" id="Phobius"/>
    </source>
</evidence>
<name>H3A7J1_LATCH</name>
<protein>
    <submittedName>
        <fullName evidence="12">Myelin associated glycoprotein</fullName>
    </submittedName>
</protein>
<feature type="domain" description="Ig-like" evidence="11">
    <location>
        <begin position="329"/>
        <end position="411"/>
    </location>
</feature>
<dbReference type="Pfam" id="PF08205">
    <property type="entry name" value="C2-set_2"/>
    <property type="match status" value="1"/>
</dbReference>
<gene>
    <name evidence="12" type="primary">MAG</name>
</gene>
<evidence type="ECO:0000313" key="13">
    <source>
        <dbReference type="Proteomes" id="UP000008672"/>
    </source>
</evidence>
<keyword evidence="6 10" id="KW-0472">Membrane</keyword>
<dbReference type="InterPro" id="IPR013783">
    <property type="entry name" value="Ig-like_fold"/>
</dbReference>
<dbReference type="InterPro" id="IPR007110">
    <property type="entry name" value="Ig-like_dom"/>
</dbReference>
<dbReference type="InterPro" id="IPR051036">
    <property type="entry name" value="SIGLEC"/>
</dbReference>
<keyword evidence="2 10" id="KW-0812">Transmembrane</keyword>
<dbReference type="OMA" id="IIAIVCY"/>